<dbReference type="Gene3D" id="1.10.260.40">
    <property type="entry name" value="lambda repressor-like DNA-binding domains"/>
    <property type="match status" value="1"/>
</dbReference>
<dbReference type="CDD" id="cd00093">
    <property type="entry name" value="HTH_XRE"/>
    <property type="match status" value="1"/>
</dbReference>
<dbReference type="AlphaFoldDB" id="A0AAE5LRD6"/>
<evidence type="ECO:0000313" key="3">
    <source>
        <dbReference type="EMBL" id="NSB15872.1"/>
    </source>
</evidence>
<gene>
    <name evidence="3" type="ORF">BCD95_004131</name>
</gene>
<protein>
    <submittedName>
        <fullName evidence="3">Transcriptional regulator with XRE-family HTH domain</fullName>
    </submittedName>
</protein>
<dbReference type="RefSeq" id="WP_077855572.1">
    <property type="nucleotide sequence ID" value="NZ_JABTDW010000001.1"/>
</dbReference>
<dbReference type="SUPFAM" id="SSF47413">
    <property type="entry name" value="lambda repressor-like DNA-binding domains"/>
    <property type="match status" value="1"/>
</dbReference>
<keyword evidence="1" id="KW-0238">DNA-binding</keyword>
<name>A0AAE5LRD6_CLOBE</name>
<dbReference type="PANTHER" id="PTHR46558">
    <property type="entry name" value="TRACRIPTIONAL REGULATORY PROTEIN-RELATED-RELATED"/>
    <property type="match status" value="1"/>
</dbReference>
<comment type="caution">
    <text evidence="3">The sequence shown here is derived from an EMBL/GenBank/DDBJ whole genome shotgun (WGS) entry which is preliminary data.</text>
</comment>
<evidence type="ECO:0000313" key="4">
    <source>
        <dbReference type="Proteomes" id="UP000822184"/>
    </source>
</evidence>
<dbReference type="Proteomes" id="UP000822184">
    <property type="component" value="Unassembled WGS sequence"/>
</dbReference>
<dbReference type="Pfam" id="PF01381">
    <property type="entry name" value="HTH_3"/>
    <property type="match status" value="1"/>
</dbReference>
<dbReference type="SMART" id="SM00530">
    <property type="entry name" value="HTH_XRE"/>
    <property type="match status" value="1"/>
</dbReference>
<evidence type="ECO:0000256" key="1">
    <source>
        <dbReference type="ARBA" id="ARBA00023125"/>
    </source>
</evidence>
<evidence type="ECO:0000259" key="2">
    <source>
        <dbReference type="PROSITE" id="PS50943"/>
    </source>
</evidence>
<sequence length="144" mass="16645">MYEIFEKLMKEKGVTPYRVHKETGIATSTLSDWKNGKSTPKQDKLQKIADYFNVSLDYLAGNSKGKNTKTNEIELSKKAERDIQKSISQTLDMLENSQDGLMFDGEPLELDDLTKELLRQSLENSMRMAKKIAKEKYTPKKYRK</sequence>
<dbReference type="GO" id="GO:0003677">
    <property type="term" value="F:DNA binding"/>
    <property type="evidence" value="ECO:0007669"/>
    <property type="project" value="UniProtKB-KW"/>
</dbReference>
<dbReference type="PROSITE" id="PS50943">
    <property type="entry name" value="HTH_CROC1"/>
    <property type="match status" value="1"/>
</dbReference>
<dbReference type="InterPro" id="IPR010982">
    <property type="entry name" value="Lambda_DNA-bd_dom_sf"/>
</dbReference>
<proteinExistence type="predicted"/>
<dbReference type="InterPro" id="IPR001387">
    <property type="entry name" value="Cro/C1-type_HTH"/>
</dbReference>
<organism evidence="3 4">
    <name type="scientific">Clostridium beijerinckii</name>
    <name type="common">Clostridium MP</name>
    <dbReference type="NCBI Taxonomy" id="1520"/>
    <lineage>
        <taxon>Bacteria</taxon>
        <taxon>Bacillati</taxon>
        <taxon>Bacillota</taxon>
        <taxon>Clostridia</taxon>
        <taxon>Eubacteriales</taxon>
        <taxon>Clostridiaceae</taxon>
        <taxon>Clostridium</taxon>
    </lineage>
</organism>
<dbReference type="EMBL" id="JABTDW010000001">
    <property type="protein sequence ID" value="NSB15872.1"/>
    <property type="molecule type" value="Genomic_DNA"/>
</dbReference>
<reference evidence="3" key="1">
    <citation type="submission" date="2020-06" db="EMBL/GenBank/DDBJ databases">
        <title>Genomic insights into acetone-butanol-ethanol (ABE) fermentation by sequencing solventogenic clostridia strains.</title>
        <authorList>
            <person name="Brown S."/>
        </authorList>
    </citation>
    <scope>NUCLEOTIDE SEQUENCE</scope>
    <source>
        <strain evidence="3">DJ123</strain>
    </source>
</reference>
<accession>A0AAE5LRD6</accession>
<dbReference type="PANTHER" id="PTHR46558:SF11">
    <property type="entry name" value="HTH-TYPE TRANSCRIPTIONAL REGULATOR XRE"/>
    <property type="match status" value="1"/>
</dbReference>
<feature type="domain" description="HTH cro/C1-type" evidence="2">
    <location>
        <begin position="5"/>
        <end position="59"/>
    </location>
</feature>